<feature type="compositionally biased region" description="Polar residues" evidence="1">
    <location>
        <begin position="653"/>
        <end position="670"/>
    </location>
</feature>
<feature type="transmembrane region" description="Helical" evidence="2">
    <location>
        <begin position="48"/>
        <end position="71"/>
    </location>
</feature>
<feature type="region of interest" description="Disordered" evidence="1">
    <location>
        <begin position="624"/>
        <end position="687"/>
    </location>
</feature>
<feature type="transmembrane region" description="Helical" evidence="2">
    <location>
        <begin position="77"/>
        <end position="99"/>
    </location>
</feature>
<feature type="compositionally biased region" description="Low complexity" evidence="1">
    <location>
        <begin position="1149"/>
        <end position="1158"/>
    </location>
</feature>
<feature type="region of interest" description="Disordered" evidence="1">
    <location>
        <begin position="1312"/>
        <end position="1374"/>
    </location>
</feature>
<keyword evidence="2" id="KW-0812">Transmembrane</keyword>
<feature type="compositionally biased region" description="Polar residues" evidence="1">
    <location>
        <begin position="987"/>
        <end position="1006"/>
    </location>
</feature>
<reference evidence="3 4" key="1">
    <citation type="submission" date="2016-07" db="EMBL/GenBank/DDBJ databases">
        <title>Pervasive Adenine N6-methylation of Active Genes in Fungi.</title>
        <authorList>
            <consortium name="DOE Joint Genome Institute"/>
            <person name="Mondo S.J."/>
            <person name="Dannebaum R.O."/>
            <person name="Kuo R.C."/>
            <person name="Labutti K."/>
            <person name="Haridas S."/>
            <person name="Kuo A."/>
            <person name="Salamov A."/>
            <person name="Ahrendt S.R."/>
            <person name="Lipzen A."/>
            <person name="Sullivan W."/>
            <person name="Andreopoulos W.B."/>
            <person name="Clum A."/>
            <person name="Lindquist E."/>
            <person name="Daum C."/>
            <person name="Ramamoorthy G.K."/>
            <person name="Gryganskyi A."/>
            <person name="Culley D."/>
            <person name="Magnuson J.K."/>
            <person name="James T.Y."/>
            <person name="O'Malley M.A."/>
            <person name="Stajich J.E."/>
            <person name="Spatafora J.W."/>
            <person name="Visel A."/>
            <person name="Grigoriev I.V."/>
        </authorList>
    </citation>
    <scope>NUCLEOTIDE SEQUENCE [LARGE SCALE GENOMIC DNA]</scope>
    <source>
        <strain evidence="3 4">62-1032</strain>
    </source>
</reference>
<evidence type="ECO:0000313" key="3">
    <source>
        <dbReference type="EMBL" id="ORY91516.1"/>
    </source>
</evidence>
<feature type="region of interest" description="Disordered" evidence="1">
    <location>
        <begin position="579"/>
        <end position="608"/>
    </location>
</feature>
<dbReference type="Proteomes" id="UP000193467">
    <property type="component" value="Unassembled WGS sequence"/>
</dbReference>
<feature type="transmembrane region" description="Helical" evidence="2">
    <location>
        <begin position="139"/>
        <end position="158"/>
    </location>
</feature>
<feature type="compositionally biased region" description="Pro residues" evidence="1">
    <location>
        <begin position="782"/>
        <end position="792"/>
    </location>
</feature>
<feature type="region of interest" description="Disordered" evidence="1">
    <location>
        <begin position="340"/>
        <end position="384"/>
    </location>
</feature>
<feature type="compositionally biased region" description="Low complexity" evidence="1">
    <location>
        <begin position="467"/>
        <end position="483"/>
    </location>
</feature>
<sequence>MSSPLALDHTTFLLTFSASLALTLLLPALALLPPILARRPRAPASRIALAFASTGAIAIAGIASLAAIAGGGGSARAAGGAFGLLGVLLLDSYILLVSLTPQHGHLIQAILSGLLAFSTLLHIFIFALELDHSKMAGLVATRALVHIAFDVVVAVLLLRRGIGRKEGEAEREGGEAARTAAGQQHRQAQATATGSIVYHGSQDDLAGSELGYRRFALPLLQLVSIVLFILSAALPVTHDYSTIMSDAPAPTWMGTTTSPAGYIVLALFGVIRWTGVLVDLAVYDPSSTPEDSSWDDEPSLLNAEVAEARQYHQHDHQRHRDSMFTASSSALDSFPASQLARAAAHHLRPESNAGSNTDSTVARDNHSLSPSPNPDTHRTSLSSMGRPISQVSSFFASTSPARGSISASAFQAHSASQARPPTPGANKKHRKRHSIPSFSFPSLSATSSNEYSSRPPRLATPPLLFHSHTSPSPVTSSAPTSPYSSPPNPLPTTTTTAGSKKRRPSLSALQLAFDSPTLSLSNLREFVSPTPKTPGSAILNHSNAPSEAGMELEMPEGEGEDPFARGPSREAMVENWRRRSGGDGLEVGGNGAEQGVEKEELVSSAAATGGGGRISMVIEEVHERISEEDEDQGAGGGEATGDTEYHEVLHTGSGFTTAQYSTPPRPSLNNGRVEGRDRSASHTSTRSAFLEEFGRSLATDLHLQKADVGDESSHSSSDQEQDVYLDPFPAPGSPESLAAKLHRHSEETKLGLHPSSSPPLSRRPSLKPHASAPPRSTTASPAPTPLISPPRPTLRRPSISSPSPTTTSAFSSLRRIASRRKDRALAQLAPPSGAGAEDGDRKSAYSDLSFACVGDQSAASSIEFEMRRKDEFGSLGLGLALGAGAAGGRGRAMEGELEEDLVGVELREVEDARDGVEEKEQGQEQSKGRRGPSSSQRGSLKRGAWWSRLSSRPTSFIGTPYRARSASSPVPRHSTTTTSGSLKSSFDIATSASVSGRQTPYSNAGSNALGLEFRLPTPTNLSPLSSLDFGSEDGSAEGGDGEGGLRRSELNEQQGAGRPSLDLGIHSTSSSSPHSRHSHQSHIAQPSPQRATSLTSLEELTELVNSFERTKAAEEAQAQAKKDVADLIAYTSPSTRLDSPTAEPQADFSPSLTDNSSLPSPPSSRPATSLSFFSRTNGRSVSPSSTSPFFSTASLGRTHTRTISAPLSSPASWRKEYALSNYASTDTESLHLFDSPLSPAFSRMADSPSPSTSASPSPSPSPSFIASSPDDLVGYGTLSSPTSFASLSLPSSSAPTSPDFALASWSRATRVRAKRGTTVGKGRERTMSEGMWSPISSVGSEWEGEAVEEEKERENEFSAGGRVDEEGETTMRGK</sequence>
<name>A0A1Y2G2B1_9BASI</name>
<evidence type="ECO:0000256" key="1">
    <source>
        <dbReference type="SAM" id="MobiDB-lite"/>
    </source>
</evidence>
<feature type="region of interest" description="Disordered" evidence="1">
    <location>
        <begin position="883"/>
        <end position="1095"/>
    </location>
</feature>
<evidence type="ECO:0000256" key="2">
    <source>
        <dbReference type="SAM" id="Phobius"/>
    </source>
</evidence>
<keyword evidence="2" id="KW-0472">Membrane</keyword>
<feature type="compositionally biased region" description="Basic and acidic residues" evidence="1">
    <location>
        <begin position="704"/>
        <end position="713"/>
    </location>
</feature>
<organism evidence="3 4">
    <name type="scientific">Leucosporidium creatinivorum</name>
    <dbReference type="NCBI Taxonomy" id="106004"/>
    <lineage>
        <taxon>Eukaryota</taxon>
        <taxon>Fungi</taxon>
        <taxon>Dikarya</taxon>
        <taxon>Basidiomycota</taxon>
        <taxon>Pucciniomycotina</taxon>
        <taxon>Microbotryomycetes</taxon>
        <taxon>Leucosporidiales</taxon>
        <taxon>Leucosporidium</taxon>
    </lineage>
</organism>
<feature type="compositionally biased region" description="Basic and acidic residues" evidence="1">
    <location>
        <begin position="905"/>
        <end position="922"/>
    </location>
</feature>
<gene>
    <name evidence="3" type="ORF">BCR35DRAFT_328123</name>
</gene>
<feature type="compositionally biased region" description="Low complexity" evidence="1">
    <location>
        <begin position="1247"/>
        <end position="1269"/>
    </location>
</feature>
<feature type="compositionally biased region" description="Low complexity" evidence="1">
    <location>
        <begin position="795"/>
        <end position="812"/>
    </location>
</feature>
<feature type="region of interest" description="Disordered" evidence="1">
    <location>
        <begin position="1241"/>
        <end position="1272"/>
    </location>
</feature>
<feature type="region of interest" description="Disordered" evidence="1">
    <location>
        <begin position="406"/>
        <end position="505"/>
    </location>
</feature>
<feature type="transmembrane region" description="Helical" evidence="2">
    <location>
        <begin position="12"/>
        <end position="36"/>
    </location>
</feature>
<comment type="caution">
    <text evidence="3">The sequence shown here is derived from an EMBL/GenBank/DDBJ whole genome shotgun (WGS) entry which is preliminary data.</text>
</comment>
<keyword evidence="4" id="KW-1185">Reference proteome</keyword>
<feature type="compositionally biased region" description="Low complexity" evidence="1">
    <location>
        <begin position="406"/>
        <end position="418"/>
    </location>
</feature>
<feature type="transmembrane region" description="Helical" evidence="2">
    <location>
        <begin position="106"/>
        <end position="127"/>
    </location>
</feature>
<dbReference type="STRING" id="106004.A0A1Y2G2B1"/>
<dbReference type="InParanoid" id="A0A1Y2G2B1"/>
<accession>A0A1Y2G2B1</accession>
<keyword evidence="2" id="KW-1133">Transmembrane helix</keyword>
<feature type="transmembrane region" description="Helical" evidence="2">
    <location>
        <begin position="215"/>
        <end position="236"/>
    </location>
</feature>
<feature type="compositionally biased region" description="Low complexity" evidence="1">
    <location>
        <begin position="436"/>
        <end position="448"/>
    </location>
</feature>
<feature type="compositionally biased region" description="Polar residues" evidence="1">
    <location>
        <begin position="948"/>
        <end position="957"/>
    </location>
</feature>
<feature type="region of interest" description="Disordered" evidence="1">
    <location>
        <begin position="1132"/>
        <end position="1195"/>
    </location>
</feature>
<feature type="compositionally biased region" description="Gly residues" evidence="1">
    <location>
        <begin position="582"/>
        <end position="592"/>
    </location>
</feature>
<feature type="compositionally biased region" description="Low complexity" evidence="1">
    <location>
        <begin position="974"/>
        <end position="985"/>
    </location>
</feature>
<proteinExistence type="predicted"/>
<protein>
    <submittedName>
        <fullName evidence="3">Uncharacterized protein</fullName>
    </submittedName>
</protein>
<feature type="compositionally biased region" description="Low complexity" evidence="1">
    <location>
        <begin position="751"/>
        <end position="781"/>
    </location>
</feature>
<feature type="compositionally biased region" description="Low complexity" evidence="1">
    <location>
        <begin position="1180"/>
        <end position="1194"/>
    </location>
</feature>
<dbReference type="EMBL" id="MCGR01000002">
    <property type="protein sequence ID" value="ORY91516.1"/>
    <property type="molecule type" value="Genomic_DNA"/>
</dbReference>
<feature type="region of interest" description="Disordered" evidence="1">
    <location>
        <begin position="704"/>
        <end position="843"/>
    </location>
</feature>
<evidence type="ECO:0000313" key="4">
    <source>
        <dbReference type="Proteomes" id="UP000193467"/>
    </source>
</evidence>